<comment type="catalytic activity">
    <reaction evidence="8">
        <text>L-threonyl-[protein] + ATP = O-phospho-L-threonyl-[protein] + ADP + H(+)</text>
        <dbReference type="Rhea" id="RHEA:46608"/>
        <dbReference type="Rhea" id="RHEA-COMP:11060"/>
        <dbReference type="Rhea" id="RHEA-COMP:11605"/>
        <dbReference type="ChEBI" id="CHEBI:15378"/>
        <dbReference type="ChEBI" id="CHEBI:30013"/>
        <dbReference type="ChEBI" id="CHEBI:30616"/>
        <dbReference type="ChEBI" id="CHEBI:61977"/>
        <dbReference type="ChEBI" id="CHEBI:456216"/>
        <dbReference type="EC" id="2.7.11.1"/>
    </reaction>
</comment>
<dbReference type="Pfam" id="PF00069">
    <property type="entry name" value="Pkinase"/>
    <property type="match status" value="1"/>
</dbReference>
<evidence type="ECO:0000256" key="5">
    <source>
        <dbReference type="ARBA" id="ARBA00019973"/>
    </source>
</evidence>
<comment type="caution">
    <text evidence="11">The sequence shown here is derived from an EMBL/GenBank/DDBJ whole genome shotgun (WGS) entry which is preliminary data.</text>
</comment>
<protein>
    <recommendedName>
        <fullName evidence="5">EKC/KEOPS complex subunit BUD32</fullName>
        <ecNumber evidence="3">2.7.11.1</ecNumber>
    </recommendedName>
    <alternativeName>
        <fullName evidence="6 7">Atypical Serine/threonine protein kinase BUD32</fullName>
    </alternativeName>
    <alternativeName>
        <fullName evidence="4">EKC/KEOPS complex subunit bud32</fullName>
    </alternativeName>
</protein>
<reference evidence="11" key="1">
    <citation type="submission" date="2018-03" db="EMBL/GenBank/DDBJ databases">
        <authorList>
            <person name="Guldener U."/>
        </authorList>
    </citation>
    <scope>NUCLEOTIDE SEQUENCE</scope>
</reference>
<feature type="domain" description="Protein kinase" evidence="10">
    <location>
        <begin position="1"/>
        <end position="257"/>
    </location>
</feature>
<dbReference type="AlphaFoldDB" id="A0AAE8N6P6"/>
<evidence type="ECO:0000256" key="4">
    <source>
        <dbReference type="ARBA" id="ARBA00013948"/>
    </source>
</evidence>
<dbReference type="EC" id="2.7.11.1" evidence="3"/>
<sequence length="257" mass="29252">MCAAVARGVGMPRVLFFGQVDEHWVLVSELLGPTLEDLVQFCHDPALIVPNVLSVKTVLLIAIEAVARVKYIHSKGILHRDLRPDNLLMGTGNKGNILYVIDFGLATEFPPAEIPEPTDGKDVAPILFAGTIAYASARNHLHKQQGWADDLEGLAYVFRRLLRGNLPWDDGYRDYSDKEASLKIGEAKNAITGEQLFEGFPDVFAKYYNYVRRLAFDERPNYVYLTNLFRNAYARQRYKHDKVFDWTEKIYNSVRDI</sequence>
<evidence type="ECO:0000256" key="1">
    <source>
        <dbReference type="ARBA" id="ARBA00003747"/>
    </source>
</evidence>
<evidence type="ECO:0000313" key="11">
    <source>
        <dbReference type="EMBL" id="SPO07192.1"/>
    </source>
</evidence>
<evidence type="ECO:0000256" key="2">
    <source>
        <dbReference type="ARBA" id="ARBA00011534"/>
    </source>
</evidence>
<gene>
    <name evidence="11" type="ORF">DNG_09886</name>
</gene>
<comment type="subunit">
    <text evidence="2">Component of the EKC/KEOPS complex composed of at least BUD32, CGI121, GON7, KAE1 and PCC1; the whole complex dimerizes.</text>
</comment>
<evidence type="ECO:0000256" key="3">
    <source>
        <dbReference type="ARBA" id="ARBA00012513"/>
    </source>
</evidence>
<dbReference type="InterPro" id="IPR011009">
    <property type="entry name" value="Kinase-like_dom_sf"/>
</dbReference>
<evidence type="ECO:0000259" key="10">
    <source>
        <dbReference type="PROSITE" id="PS50011"/>
    </source>
</evidence>
<comment type="catalytic activity">
    <reaction evidence="9">
        <text>L-seryl-[protein] + ATP = O-phospho-L-seryl-[protein] + ADP + H(+)</text>
        <dbReference type="Rhea" id="RHEA:17989"/>
        <dbReference type="Rhea" id="RHEA-COMP:9863"/>
        <dbReference type="Rhea" id="RHEA-COMP:11604"/>
        <dbReference type="ChEBI" id="CHEBI:15378"/>
        <dbReference type="ChEBI" id="CHEBI:29999"/>
        <dbReference type="ChEBI" id="CHEBI:30616"/>
        <dbReference type="ChEBI" id="CHEBI:83421"/>
        <dbReference type="ChEBI" id="CHEBI:456216"/>
        <dbReference type="EC" id="2.7.11.1"/>
    </reaction>
</comment>
<evidence type="ECO:0000256" key="6">
    <source>
        <dbReference type="ARBA" id="ARBA00030980"/>
    </source>
</evidence>
<dbReference type="GO" id="GO:0004674">
    <property type="term" value="F:protein serine/threonine kinase activity"/>
    <property type="evidence" value="ECO:0007669"/>
    <property type="project" value="UniProtKB-EC"/>
</dbReference>
<proteinExistence type="predicted"/>
<dbReference type="PROSITE" id="PS50011">
    <property type="entry name" value="PROTEIN_KINASE_DOM"/>
    <property type="match status" value="1"/>
</dbReference>
<dbReference type="SMART" id="SM00220">
    <property type="entry name" value="S_TKc"/>
    <property type="match status" value="1"/>
</dbReference>
<comment type="function">
    <text evidence="1">Component of the EKC/KEOPS complex that is required for the formation of a threonylcarbamoyl group on adenosine at position 37 (t(6)A37) in tRNAs that read codons beginning with adenine. The complex is probably involved in the transfer of the threonylcarbamoyl moiety of threonylcarbamoyl-AMP (TC-AMP) to the N6 group of A37. BUD32 has ATPase activity in the context of the EKC/KEOPS complex and likely plays a supporting role to the catalytic subunit KAE1. The EKC/KEOPS complex also promotes both telomere uncapping and telomere elongation. The complex is required for efficient recruitment of transcriptional coactivators.</text>
</comment>
<dbReference type="EMBL" id="ONZQ02000019">
    <property type="protein sequence ID" value="SPO07192.1"/>
    <property type="molecule type" value="Genomic_DNA"/>
</dbReference>
<dbReference type="PROSITE" id="PS00109">
    <property type="entry name" value="PROTEIN_KINASE_TYR"/>
    <property type="match status" value="1"/>
</dbReference>
<evidence type="ECO:0000256" key="9">
    <source>
        <dbReference type="ARBA" id="ARBA00048679"/>
    </source>
</evidence>
<organism evidence="11 12">
    <name type="scientific">Cephalotrichum gorgonifer</name>
    <dbReference type="NCBI Taxonomy" id="2041049"/>
    <lineage>
        <taxon>Eukaryota</taxon>
        <taxon>Fungi</taxon>
        <taxon>Dikarya</taxon>
        <taxon>Ascomycota</taxon>
        <taxon>Pezizomycotina</taxon>
        <taxon>Sordariomycetes</taxon>
        <taxon>Hypocreomycetidae</taxon>
        <taxon>Microascales</taxon>
        <taxon>Microascaceae</taxon>
        <taxon>Cephalotrichum</taxon>
    </lineage>
</organism>
<dbReference type="InterPro" id="IPR000719">
    <property type="entry name" value="Prot_kinase_dom"/>
</dbReference>
<dbReference type="SUPFAM" id="SSF56112">
    <property type="entry name" value="Protein kinase-like (PK-like)"/>
    <property type="match status" value="1"/>
</dbReference>
<dbReference type="GO" id="GO:0005524">
    <property type="term" value="F:ATP binding"/>
    <property type="evidence" value="ECO:0007669"/>
    <property type="project" value="InterPro"/>
</dbReference>
<accession>A0AAE8N6P6</accession>
<evidence type="ECO:0000256" key="8">
    <source>
        <dbReference type="ARBA" id="ARBA00047899"/>
    </source>
</evidence>
<dbReference type="Gene3D" id="1.10.510.10">
    <property type="entry name" value="Transferase(Phosphotransferase) domain 1"/>
    <property type="match status" value="1"/>
</dbReference>
<dbReference type="Proteomes" id="UP001187682">
    <property type="component" value="Unassembled WGS sequence"/>
</dbReference>
<evidence type="ECO:0000313" key="12">
    <source>
        <dbReference type="Proteomes" id="UP001187682"/>
    </source>
</evidence>
<name>A0AAE8N6P6_9PEZI</name>
<dbReference type="InterPro" id="IPR050235">
    <property type="entry name" value="CK1_Ser-Thr_kinase"/>
</dbReference>
<dbReference type="InterPro" id="IPR008266">
    <property type="entry name" value="Tyr_kinase_AS"/>
</dbReference>
<keyword evidence="12" id="KW-1185">Reference proteome</keyword>
<evidence type="ECO:0000256" key="7">
    <source>
        <dbReference type="ARBA" id="ARBA00033194"/>
    </source>
</evidence>
<dbReference type="PANTHER" id="PTHR11909">
    <property type="entry name" value="CASEIN KINASE-RELATED"/>
    <property type="match status" value="1"/>
</dbReference>